<dbReference type="Gene3D" id="2.40.70.10">
    <property type="entry name" value="Acid Proteases"/>
    <property type="match status" value="1"/>
</dbReference>
<reference evidence="4 5" key="1">
    <citation type="journal article" date="2018" name="Nat. Ecol. Evol.">
        <title>Pezizomycetes genomes reveal the molecular basis of ectomycorrhizal truffle lifestyle.</title>
        <authorList>
            <person name="Murat C."/>
            <person name="Payen T."/>
            <person name="Noel B."/>
            <person name="Kuo A."/>
            <person name="Morin E."/>
            <person name="Chen J."/>
            <person name="Kohler A."/>
            <person name="Krizsan K."/>
            <person name="Balestrini R."/>
            <person name="Da Silva C."/>
            <person name="Montanini B."/>
            <person name="Hainaut M."/>
            <person name="Levati E."/>
            <person name="Barry K.W."/>
            <person name="Belfiori B."/>
            <person name="Cichocki N."/>
            <person name="Clum A."/>
            <person name="Dockter R.B."/>
            <person name="Fauchery L."/>
            <person name="Guy J."/>
            <person name="Iotti M."/>
            <person name="Le Tacon F."/>
            <person name="Lindquist E.A."/>
            <person name="Lipzen A."/>
            <person name="Malagnac F."/>
            <person name="Mello A."/>
            <person name="Molinier V."/>
            <person name="Miyauchi S."/>
            <person name="Poulain J."/>
            <person name="Riccioni C."/>
            <person name="Rubini A."/>
            <person name="Sitrit Y."/>
            <person name="Splivallo R."/>
            <person name="Traeger S."/>
            <person name="Wang M."/>
            <person name="Zifcakova L."/>
            <person name="Wipf D."/>
            <person name="Zambonelli A."/>
            <person name="Paolocci F."/>
            <person name="Nowrousian M."/>
            <person name="Ottonello S."/>
            <person name="Baldrian P."/>
            <person name="Spatafora J.W."/>
            <person name="Henrissat B."/>
            <person name="Nagy L.G."/>
            <person name="Aury J.M."/>
            <person name="Wincker P."/>
            <person name="Grigoriev I.V."/>
            <person name="Bonfante P."/>
            <person name="Martin F.M."/>
        </authorList>
    </citation>
    <scope>NUCLEOTIDE SEQUENCE [LARGE SCALE GENOMIC DNA]</scope>
    <source>
        <strain evidence="4 5">RN42</strain>
    </source>
</reference>
<dbReference type="AlphaFoldDB" id="A0A3N4I1Z5"/>
<feature type="compositionally biased region" description="Basic and acidic residues" evidence="2">
    <location>
        <begin position="724"/>
        <end position="736"/>
    </location>
</feature>
<keyword evidence="1" id="KW-0862">Zinc</keyword>
<dbReference type="SUPFAM" id="SSF50630">
    <property type="entry name" value="Acid proteases"/>
    <property type="match status" value="1"/>
</dbReference>
<dbReference type="GO" id="GO:0003676">
    <property type="term" value="F:nucleic acid binding"/>
    <property type="evidence" value="ECO:0007669"/>
    <property type="project" value="InterPro"/>
</dbReference>
<evidence type="ECO:0000313" key="5">
    <source>
        <dbReference type="Proteomes" id="UP000275078"/>
    </source>
</evidence>
<feature type="compositionally biased region" description="Low complexity" evidence="2">
    <location>
        <begin position="171"/>
        <end position="183"/>
    </location>
</feature>
<feature type="compositionally biased region" description="Basic and acidic residues" evidence="2">
    <location>
        <begin position="12"/>
        <end position="31"/>
    </location>
</feature>
<feature type="compositionally biased region" description="Polar residues" evidence="2">
    <location>
        <begin position="184"/>
        <end position="196"/>
    </location>
</feature>
<feature type="region of interest" description="Disordered" evidence="2">
    <location>
        <begin position="1"/>
        <end position="42"/>
    </location>
</feature>
<keyword evidence="5" id="KW-1185">Reference proteome</keyword>
<feature type="compositionally biased region" description="Acidic residues" evidence="2">
    <location>
        <begin position="257"/>
        <end position="285"/>
    </location>
</feature>
<feature type="region of interest" description="Disordered" evidence="2">
    <location>
        <begin position="575"/>
        <end position="604"/>
    </location>
</feature>
<dbReference type="PROSITE" id="PS50158">
    <property type="entry name" value="ZF_CCHC"/>
    <property type="match status" value="1"/>
</dbReference>
<gene>
    <name evidence="4" type="ORF">BJ508DRAFT_327618</name>
</gene>
<dbReference type="EMBL" id="ML119691">
    <property type="protein sequence ID" value="RPA80122.1"/>
    <property type="molecule type" value="Genomic_DNA"/>
</dbReference>
<sequence>MGGNGRGKRETRRGEFGRQERRRKVLGDRSKPLSNKHLTTNQQNFTQNFHNHLSKSSILSATLESSINREESLLREATRLQRIAKRSITSFVSSARVQPHHELRLRVDEILGGKNPAQIVSEILAEEEEQKIETDQTDPWTVETLDPRSVPSPEEFNSLIDHLRSIRQAISEASSTASSTRSSKNPSVNGEGSEQSFHSLDEDFSIDPADETVVPESSSTPARRTGTGLLDLWKEEEWPTFSPIGSETSERKKEVEESSDESVYSDDTDDFACDWEESGNPEEEGNPPPQTPQQPIVLQSSQPELEMSQRDIVARMQAKASEDLVFHGYYEVVEGTPAPTVTETMKTEAAEEFEGYLEAVGFAATFIIPANSTAPEMIERSRKVAFELGLQGEAKVYFDSLEGKVRRDYKSVLSKFRLRYIGGLDALEEKAKRKEALTKYQEKCTQGSKSLMRYLAEGVYHYEKVDPRYKLSENNDGEWDLEEAFIDGLSDTGLADTVRGRLAMQSKVVFSLKDVLDNVKYLRRRLWSNDEYTKIYNAMREVDLGMESSSKDVSSGTVELAKAIGKLADRVEKMGSQSGSVVAPSAPPSYATGSNRQQPVANRTWPMNPKMNCYSCGDIGHSAQSCTNPNKLSRDDTYKLIARDREARALRENKVNQIEWLSPDEPLTSSRGVSPDDGVRLLEAASVEIFTQAPLVEVATTAGVAAAEKRTREDWSESNGSQHHKAENHQAKRNNREQSNYQAPRVDDFTGDPPVHIDIEMGDQPVHVQVGLSPEEKKVRDLQAELKRAQHLLSKQNKAQFKAGRRKGKPTRATTRLLGDQKPLDVADILRETYWTAPGGARMSLAQWLDGNSFFRAQLAWYCQSKDPRKTQPVTRVEYLGKDGLIASAVFTGENHAVEVERWMVDPAAREARDEPEGDVTKIGNFYTWGVVELEDGTFFKIMRALIDGGAQISLINRKVVKKYNMTTYPIEGLMMRTATDEVVSLNRYVRVRMRVGQVWSTFVCYVNPKNCSYGILLSRRWLCQVRAMGEYGPNPGYVIRCKDDIQCSVPRDFTAEGTPLPEAFSIFRTSAFRPTTDDVHLVEDLESSERMMARDLVEGWSTRAEFGAPSERDELSSSEDEESDDEDSEAQQVESWWEAEQSRAGDEWECEESESEYESSSEN</sequence>
<feature type="region of interest" description="Disordered" evidence="2">
    <location>
        <begin position="210"/>
        <end position="295"/>
    </location>
</feature>
<accession>A0A3N4I1Z5</accession>
<evidence type="ECO:0000256" key="1">
    <source>
        <dbReference type="PROSITE-ProRule" id="PRU00047"/>
    </source>
</evidence>
<dbReference type="SUPFAM" id="SSF57756">
    <property type="entry name" value="Retrovirus zinc finger-like domains"/>
    <property type="match status" value="1"/>
</dbReference>
<proteinExistence type="predicted"/>
<dbReference type="OrthoDB" id="5430981at2759"/>
<organism evidence="4 5">
    <name type="scientific">Ascobolus immersus RN42</name>
    <dbReference type="NCBI Taxonomy" id="1160509"/>
    <lineage>
        <taxon>Eukaryota</taxon>
        <taxon>Fungi</taxon>
        <taxon>Dikarya</taxon>
        <taxon>Ascomycota</taxon>
        <taxon>Pezizomycotina</taxon>
        <taxon>Pezizomycetes</taxon>
        <taxon>Pezizales</taxon>
        <taxon>Ascobolaceae</taxon>
        <taxon>Ascobolus</taxon>
    </lineage>
</organism>
<evidence type="ECO:0000259" key="3">
    <source>
        <dbReference type="PROSITE" id="PS50158"/>
    </source>
</evidence>
<dbReference type="STRING" id="1160509.A0A3N4I1Z5"/>
<dbReference type="GO" id="GO:0008270">
    <property type="term" value="F:zinc ion binding"/>
    <property type="evidence" value="ECO:0007669"/>
    <property type="project" value="UniProtKB-KW"/>
</dbReference>
<dbReference type="CDD" id="cd00303">
    <property type="entry name" value="retropepsin_like"/>
    <property type="match status" value="1"/>
</dbReference>
<feature type="compositionally biased region" description="Polar residues" evidence="2">
    <location>
        <begin position="591"/>
        <end position="601"/>
    </location>
</feature>
<protein>
    <recommendedName>
        <fullName evidence="3">CCHC-type domain-containing protein</fullName>
    </recommendedName>
</protein>
<feature type="domain" description="CCHC-type" evidence="3">
    <location>
        <begin position="613"/>
        <end position="628"/>
    </location>
</feature>
<keyword evidence="1" id="KW-0863">Zinc-finger</keyword>
<dbReference type="InterPro" id="IPR036875">
    <property type="entry name" value="Znf_CCHC_sf"/>
</dbReference>
<feature type="region of interest" description="Disordered" evidence="2">
    <location>
        <begin position="709"/>
        <end position="752"/>
    </location>
</feature>
<evidence type="ECO:0000313" key="4">
    <source>
        <dbReference type="EMBL" id="RPA80122.1"/>
    </source>
</evidence>
<evidence type="ECO:0000256" key="2">
    <source>
        <dbReference type="SAM" id="MobiDB-lite"/>
    </source>
</evidence>
<dbReference type="InterPro" id="IPR001878">
    <property type="entry name" value="Znf_CCHC"/>
</dbReference>
<feature type="compositionally biased region" description="Acidic residues" evidence="2">
    <location>
        <begin position="1148"/>
        <end position="1164"/>
    </location>
</feature>
<keyword evidence="1" id="KW-0479">Metal-binding</keyword>
<feature type="region of interest" description="Disordered" evidence="2">
    <location>
        <begin position="171"/>
        <end position="196"/>
    </location>
</feature>
<dbReference type="Proteomes" id="UP000275078">
    <property type="component" value="Unassembled WGS sequence"/>
</dbReference>
<feature type="region of interest" description="Disordered" evidence="2">
    <location>
        <begin position="1103"/>
        <end position="1164"/>
    </location>
</feature>
<name>A0A3N4I1Z5_ASCIM</name>
<feature type="compositionally biased region" description="Low complexity" evidence="2">
    <location>
        <begin position="575"/>
        <end position="584"/>
    </location>
</feature>
<feature type="region of interest" description="Disordered" evidence="2">
    <location>
        <begin position="128"/>
        <end position="155"/>
    </location>
</feature>
<feature type="compositionally biased region" description="Acidic residues" evidence="2">
    <location>
        <begin position="1117"/>
        <end position="1130"/>
    </location>
</feature>
<dbReference type="InterPro" id="IPR021109">
    <property type="entry name" value="Peptidase_aspartic_dom_sf"/>
</dbReference>